<dbReference type="EMBL" id="JNBW01000042">
    <property type="protein sequence ID" value="OJH15771.1"/>
    <property type="molecule type" value="Genomic_DNA"/>
</dbReference>
<feature type="domain" description="Smr" evidence="9">
    <location>
        <begin position="707"/>
        <end position="781"/>
    </location>
</feature>
<feature type="coiled-coil region" evidence="8">
    <location>
        <begin position="161"/>
        <end position="188"/>
    </location>
</feature>
<evidence type="ECO:0000256" key="4">
    <source>
        <dbReference type="ARBA" id="ARBA00022840"/>
    </source>
</evidence>
<comment type="caution">
    <text evidence="10">The sequence shown here is derived from an EMBL/GenBank/DDBJ whole genome shotgun (WGS) entry which is preliminary data.</text>
</comment>
<protein>
    <recommendedName>
        <fullName evidence="7">Endonuclease MutS2</fullName>
        <ecNumber evidence="7">3.1.-.-</ecNumber>
    </recommendedName>
    <alternativeName>
        <fullName evidence="7">Ribosome-associated protein quality control-upstream factor</fullName>
        <shortName evidence="7">RQC-upstream factor</shortName>
        <shortName evidence="7">RqcU</shortName>
        <ecNumber evidence="7">3.6.4.-</ecNumber>
    </alternativeName>
</protein>
<keyword evidence="5 7" id="KW-0694">RNA-binding</keyword>
<evidence type="ECO:0000256" key="7">
    <source>
        <dbReference type="HAMAP-Rule" id="MF_00092"/>
    </source>
</evidence>
<keyword evidence="8" id="KW-0175">Coiled coil</keyword>
<evidence type="ECO:0000256" key="2">
    <source>
        <dbReference type="ARBA" id="ARBA00022741"/>
    </source>
</evidence>
<keyword evidence="2 7" id="KW-0547">Nucleotide-binding</keyword>
<dbReference type="PROSITE" id="PS50828">
    <property type="entry name" value="SMR"/>
    <property type="match status" value="1"/>
</dbReference>
<dbReference type="PANTHER" id="PTHR48466:SF2">
    <property type="entry name" value="OS10G0509000 PROTEIN"/>
    <property type="match status" value="1"/>
</dbReference>
<comment type="similarity">
    <text evidence="7">Belongs to the DNA mismatch repair MutS family. MutS2 subfamily.</text>
</comment>
<dbReference type="GO" id="GO:0030983">
    <property type="term" value="F:mismatched DNA binding"/>
    <property type="evidence" value="ECO:0007669"/>
    <property type="project" value="InterPro"/>
</dbReference>
<dbReference type="InterPro" id="IPR036187">
    <property type="entry name" value="DNA_mismatch_repair_MutS_sf"/>
</dbReference>
<dbReference type="PANTHER" id="PTHR48466">
    <property type="entry name" value="OS10G0509000 PROTEIN-RELATED"/>
    <property type="match status" value="1"/>
</dbReference>
<dbReference type="InterPro" id="IPR046893">
    <property type="entry name" value="MSSS"/>
</dbReference>
<comment type="function">
    <text evidence="7">Acts as a ribosome collision sensor, splitting the ribosome into its 2 subunits. Detects stalled/collided 70S ribosomes which it binds and splits by an ATP-hydrolysis driven conformational change. Acts upstream of the ribosome quality control system (RQC), a ribosome-associated complex that mediates the extraction of incompletely synthesized nascent chains from stalled ribosomes and their subsequent degradation. Probably generates substrates for RQC.</text>
</comment>
<evidence type="ECO:0000256" key="6">
    <source>
        <dbReference type="ARBA" id="ARBA00023125"/>
    </source>
</evidence>
<accession>A0A1L8ZDF1</accession>
<dbReference type="AlphaFoldDB" id="A0A1L8ZDF1"/>
<gene>
    <name evidence="7" type="primary">mutS2</name>
    <name evidence="7" type="synonym">rqcU</name>
    <name evidence="10" type="ORF">ER70_00865</name>
</gene>
<dbReference type="InterPro" id="IPR027417">
    <property type="entry name" value="P-loop_NTPase"/>
</dbReference>
<dbReference type="GO" id="GO:0006298">
    <property type="term" value="P:mismatch repair"/>
    <property type="evidence" value="ECO:0007669"/>
    <property type="project" value="InterPro"/>
</dbReference>
<dbReference type="EC" id="3.6.4.-" evidence="7"/>
<organism evidence="10">
    <name type="scientific">Borrelia bissettiae</name>
    <name type="common">Borreliella bissettiae</name>
    <dbReference type="NCBI Taxonomy" id="64897"/>
    <lineage>
        <taxon>Bacteria</taxon>
        <taxon>Pseudomonadati</taxon>
        <taxon>Spirochaetota</taxon>
        <taxon>Spirochaetia</taxon>
        <taxon>Spirochaetales</taxon>
        <taxon>Borreliaceae</taxon>
        <taxon>Borreliella</taxon>
    </lineage>
</organism>
<dbReference type="EC" id="3.1.-.-" evidence="7"/>
<dbReference type="SUPFAM" id="SSF52540">
    <property type="entry name" value="P-loop containing nucleoside triphosphate hydrolases"/>
    <property type="match status" value="1"/>
</dbReference>
<dbReference type="PROSITE" id="PS00486">
    <property type="entry name" value="DNA_MISMATCH_REPAIR_2"/>
    <property type="match status" value="1"/>
</dbReference>
<feature type="binding site" evidence="7">
    <location>
        <begin position="335"/>
        <end position="342"/>
    </location>
    <ligand>
        <name>ATP</name>
        <dbReference type="ChEBI" id="CHEBI:30616"/>
    </ligand>
</feature>
<dbReference type="Gene3D" id="3.30.1370.110">
    <property type="match status" value="1"/>
</dbReference>
<keyword evidence="1 7" id="KW-0699">rRNA-binding</keyword>
<keyword evidence="3 7" id="KW-0378">Hydrolase</keyword>
<proteinExistence type="inferred from homology"/>
<dbReference type="Pfam" id="PF20297">
    <property type="entry name" value="MSSS"/>
    <property type="match status" value="1"/>
</dbReference>
<sequence length="781" mass="89482">MQDKQQDKYLKNIDFYEILSLVSKYVSNPDTVDLLSNQKILKTRESLEKMFSFVSLIRMLFESYKGYPNSFINGLKYLISLLSKENSRVSIENLKDIVVFLDEILRINLFLHKNSDIKHLNVQILSDLLFLNPELKNLLNELKEHIDVDSLELKSGVVKEYDSIEFEIKNLNRRVENQIKRIISLNAEYLTSNFVYYKSNKYTLALKSNFKGKIKGNIISISSSGETFYIEPNDIVNDNNRLNYLSLEKERIILKILQNLSAKVHNNIVLLNNLYNNFLYYDSLKARAIYGIKTKGIFPEISNVLNIFDAHHPLLKDPKAITFTPSENRVVIITGPNAGGKTVTLKTIGLLSAMFQFGIPITVGESSTFKIFDNIFIDIGDEQSISNSLSTFSSHMSNISYILKHTTKNSLVIFDEFCSGTDIDQGQALAISILEYLININPYVLISTHYNALKYFAYTHKGVVNASMRMDLETMQPNYNLIFSIPGESYAFNVASRALIDRSIVVRANEIYSSQKTEINEILEKLIEKEKDLLLIKENMNKKLIQIELREKEIENFHQDLLLKEKNIETELLNEQNEFLKNSRKVLENLVREIKEGNINVAKNKAFISDLEKNVDLKLNKVNSLNNKRNMVANFKIGDRVKILNSNAKGKIVEISKKKITVNVGAFNVSVSSSEISLENFKEKKEDGKNFNFSIDYDKENLLSLTVDIRGMRAVDALDFLNKKIDNIILNGINKFEIIHGKGEGHLMREVHNLLKELKFVRKYYFAHPSDGGSGKTIVEI</sequence>
<dbReference type="InterPro" id="IPR036063">
    <property type="entry name" value="Smr_dom_sf"/>
</dbReference>
<evidence type="ECO:0000256" key="3">
    <source>
        <dbReference type="ARBA" id="ARBA00022801"/>
    </source>
</evidence>
<dbReference type="NCBIfam" id="TIGR01069">
    <property type="entry name" value="mutS2"/>
    <property type="match status" value="1"/>
</dbReference>
<reference evidence="10" key="2">
    <citation type="submission" date="2015-07" db="EMBL/GenBank/DDBJ databases">
        <authorList>
            <person name="Noorani M."/>
        </authorList>
    </citation>
    <scope>NUCLEOTIDE SEQUENCE</scope>
    <source>
        <strain evidence="10">CO275</strain>
    </source>
</reference>
<dbReference type="GO" id="GO:0019843">
    <property type="term" value="F:rRNA binding"/>
    <property type="evidence" value="ECO:0007669"/>
    <property type="project" value="UniProtKB-UniRule"/>
</dbReference>
<comment type="subunit">
    <text evidence="7">Homodimer. Binds to stalled ribosomes, contacting rRNA.</text>
</comment>
<name>A0A1L8ZDF1_BORBI</name>
<comment type="function">
    <text evidence="7">Endonuclease that is involved in the suppression of homologous recombination and thus may have a key role in the control of bacterial genetic diversity.</text>
</comment>
<evidence type="ECO:0000256" key="8">
    <source>
        <dbReference type="SAM" id="Coils"/>
    </source>
</evidence>
<dbReference type="PIRSF" id="PIRSF005814">
    <property type="entry name" value="MutS_YshD"/>
    <property type="match status" value="1"/>
</dbReference>
<dbReference type="SMART" id="SM00533">
    <property type="entry name" value="MUTSd"/>
    <property type="match status" value="1"/>
</dbReference>
<dbReference type="InterPro" id="IPR007696">
    <property type="entry name" value="DNA_mismatch_repair_MutS_core"/>
</dbReference>
<dbReference type="InterPro" id="IPR000432">
    <property type="entry name" value="DNA_mismatch_repair_MutS_C"/>
</dbReference>
<keyword evidence="7" id="KW-0255">Endonuclease</keyword>
<keyword evidence="6 7" id="KW-0238">DNA-binding</keyword>
<evidence type="ECO:0000256" key="1">
    <source>
        <dbReference type="ARBA" id="ARBA00022730"/>
    </source>
</evidence>
<dbReference type="GO" id="GO:0045910">
    <property type="term" value="P:negative regulation of DNA recombination"/>
    <property type="evidence" value="ECO:0007669"/>
    <property type="project" value="InterPro"/>
</dbReference>
<dbReference type="GO" id="GO:0043023">
    <property type="term" value="F:ribosomal large subunit binding"/>
    <property type="evidence" value="ECO:0007669"/>
    <property type="project" value="UniProtKB-UniRule"/>
</dbReference>
<evidence type="ECO:0000256" key="5">
    <source>
        <dbReference type="ARBA" id="ARBA00022884"/>
    </source>
</evidence>
<reference evidence="10" key="1">
    <citation type="journal article" date="2015" name="Microbiology">
        <title>Similarities in murine infection and immune response to Borrelia bissettii and Borrelia burgdorferi sensu stricto.</title>
        <authorList>
            <person name="Leydet B.F.Jr."/>
            <person name="Liang F.T."/>
        </authorList>
    </citation>
    <scope>NUCLEOTIDE SEQUENCE [LARGE SCALE GENOMIC DNA]</scope>
    <source>
        <strain evidence="10">CO275</strain>
    </source>
</reference>
<dbReference type="GO" id="GO:0005524">
    <property type="term" value="F:ATP binding"/>
    <property type="evidence" value="ECO:0007669"/>
    <property type="project" value="UniProtKB-UniRule"/>
</dbReference>
<dbReference type="InterPro" id="IPR045076">
    <property type="entry name" value="MutS"/>
</dbReference>
<evidence type="ECO:0000259" key="9">
    <source>
        <dbReference type="PROSITE" id="PS50828"/>
    </source>
</evidence>
<dbReference type="SMART" id="SM00463">
    <property type="entry name" value="SMR"/>
    <property type="match status" value="1"/>
</dbReference>
<dbReference type="Pfam" id="PF01713">
    <property type="entry name" value="Smr"/>
    <property type="match status" value="1"/>
</dbReference>
<dbReference type="CDD" id="cd03280">
    <property type="entry name" value="ABC_MutS2"/>
    <property type="match status" value="1"/>
</dbReference>
<dbReference type="SUPFAM" id="SSF48334">
    <property type="entry name" value="DNA repair protein MutS, domain III"/>
    <property type="match status" value="1"/>
</dbReference>
<feature type="coiled-coil region" evidence="8">
    <location>
        <begin position="523"/>
        <end position="628"/>
    </location>
</feature>
<dbReference type="Pfam" id="PF00488">
    <property type="entry name" value="MutS_V"/>
    <property type="match status" value="1"/>
</dbReference>
<dbReference type="OrthoDB" id="9808166at2"/>
<dbReference type="GO" id="GO:0004519">
    <property type="term" value="F:endonuclease activity"/>
    <property type="evidence" value="ECO:0007669"/>
    <property type="project" value="UniProtKB-UniRule"/>
</dbReference>
<dbReference type="HAMAP" id="MF_00092">
    <property type="entry name" value="MutS2"/>
    <property type="match status" value="1"/>
</dbReference>
<keyword evidence="7" id="KW-0540">Nuclease</keyword>
<dbReference type="SMART" id="SM00534">
    <property type="entry name" value="MUTSac"/>
    <property type="match status" value="1"/>
</dbReference>
<keyword evidence="4 7" id="KW-0067">ATP-binding</keyword>
<dbReference type="GO" id="GO:0016887">
    <property type="term" value="F:ATP hydrolysis activity"/>
    <property type="evidence" value="ECO:0007669"/>
    <property type="project" value="InterPro"/>
</dbReference>
<dbReference type="GO" id="GO:0140664">
    <property type="term" value="F:ATP-dependent DNA damage sensor activity"/>
    <property type="evidence" value="ECO:0007669"/>
    <property type="project" value="InterPro"/>
</dbReference>
<dbReference type="SUPFAM" id="SSF160443">
    <property type="entry name" value="SMR domain-like"/>
    <property type="match status" value="1"/>
</dbReference>
<dbReference type="GO" id="GO:0072344">
    <property type="term" value="P:rescue of stalled ribosome"/>
    <property type="evidence" value="ECO:0007669"/>
    <property type="project" value="UniProtKB-UniRule"/>
</dbReference>
<dbReference type="InterPro" id="IPR002625">
    <property type="entry name" value="Smr_dom"/>
</dbReference>
<evidence type="ECO:0000313" key="10">
    <source>
        <dbReference type="EMBL" id="OJH15771.1"/>
    </source>
</evidence>
<dbReference type="InterPro" id="IPR005747">
    <property type="entry name" value="MutS2"/>
</dbReference>
<dbReference type="Gene3D" id="3.40.50.300">
    <property type="entry name" value="P-loop containing nucleotide triphosphate hydrolases"/>
    <property type="match status" value="1"/>
</dbReference>